<keyword evidence="7" id="KW-0482">Metalloprotease</keyword>
<dbReference type="SUPFAM" id="SSF55486">
    <property type="entry name" value="Metalloproteases ('zincins'), catalytic domain"/>
    <property type="match status" value="1"/>
</dbReference>
<keyword evidence="4" id="KW-0479">Metal-binding</keyword>
<dbReference type="InterPro" id="IPR000718">
    <property type="entry name" value="Peptidase_M13"/>
</dbReference>
<dbReference type="InterPro" id="IPR042089">
    <property type="entry name" value="Peptidase_M13_dom_2"/>
</dbReference>
<evidence type="ECO:0000256" key="9">
    <source>
        <dbReference type="SAM" id="Phobius"/>
    </source>
</evidence>
<dbReference type="InterPro" id="IPR024079">
    <property type="entry name" value="MetalloPept_cat_dom_sf"/>
</dbReference>
<keyword evidence="3" id="KW-0645">Protease</keyword>
<evidence type="ECO:0000256" key="8">
    <source>
        <dbReference type="SAM" id="MobiDB-lite"/>
    </source>
</evidence>
<dbReference type="Pfam" id="PF01431">
    <property type="entry name" value="Peptidase_M13"/>
    <property type="match status" value="1"/>
</dbReference>
<proteinExistence type="inferred from homology"/>
<comment type="cofactor">
    <cofactor evidence="1">
        <name>Zn(2+)</name>
        <dbReference type="ChEBI" id="CHEBI:29105"/>
    </cofactor>
</comment>
<feature type="transmembrane region" description="Helical" evidence="9">
    <location>
        <begin position="97"/>
        <end position="119"/>
    </location>
</feature>
<dbReference type="PANTHER" id="PTHR11733">
    <property type="entry name" value="ZINC METALLOPROTEASE FAMILY M13 NEPRILYSIN-RELATED"/>
    <property type="match status" value="1"/>
</dbReference>
<keyword evidence="9" id="KW-0812">Transmembrane</keyword>
<sequence>MRDKRRRSSLARRSDRRRSRSEERYAPRTPSVSFDDTLSERPRRSSRESARDGSSSSGEYEIVEIYNDDSAGDDDRWDDDEKDKTGSESDSYRQSQAYMIIAAVMVASAFLGVLMKFAFTPTHSGHSHGLRRVPGRVLVEETEATTPFDATLSTLKINVSVIKDLATEPKSPTAAEVTAPGPRKSAFTYECRTDACLWQSRLIYDKINQSIGPCEDFYAYVCSNRWYNSELEVHSRPYVVSGPGLLILDIAKFLLQQKTRDQSSTFISHSSMFLRNCIQVRNSSSTENDWQDIKKVLESYSLTNWPFMTDPPTVKFQDVLKLVDKRLNLLAVVHVTLRKRFENEGYMMHLDSPWLTMVRHQMTFLDEGFQEYKNCIKRAFTLLGSKVETDHIADDVLEFERKLDEASLPPKRFVSILNSTVSIVNLKRAGKLEWDAYLTYLQPGSEKVIVVNSAFINKLSGILTSTALSTLLNYVGFRILVLLSPLLPKQAEFLVPLSYDDHIHKYNARLQACIHLTERLFPYGIRKIARAAMGKTTMEQIAYDHNLDKMVSSVKGVVSQTVARAPWLTQTEADVATQKIESLEVDFIGAKEHMDAINAYYQSRVEVSFSMESAVRDYTTLLNETMSRYWLSKDNADYDARYHVSCLRPGYEYNAGKNVLHVPFGVVALQQRVAQSAIPAILMPYIVPYLVEGMYEAIDVRGSTINVRGMPETWWSGETLVRYRQQQKCFTQNYLESIQRFGTFQESPMAPFLRSFMAEVAALQPSFEAYIRALVAPHSMQRNFRIPGLPDLTPEMLFFVNLAASHCDPVSSQGLTALDKRRLRYRIALPSSLRVNIPLRHFDTFAETFSCTRGTYMNPGAKCRLW</sequence>
<dbReference type="InterPro" id="IPR018497">
    <property type="entry name" value="Peptidase_M13_C"/>
</dbReference>
<evidence type="ECO:0000313" key="12">
    <source>
        <dbReference type="EMBL" id="JAP84554.1"/>
    </source>
</evidence>
<dbReference type="GO" id="GO:0004222">
    <property type="term" value="F:metalloendopeptidase activity"/>
    <property type="evidence" value="ECO:0007669"/>
    <property type="project" value="InterPro"/>
</dbReference>
<feature type="compositionally biased region" description="Basic residues" evidence="8">
    <location>
        <begin position="1"/>
        <end position="19"/>
    </location>
</feature>
<organism evidence="12">
    <name type="scientific">Rhipicephalus appendiculatus</name>
    <name type="common">Brown ear tick</name>
    <dbReference type="NCBI Taxonomy" id="34631"/>
    <lineage>
        <taxon>Eukaryota</taxon>
        <taxon>Metazoa</taxon>
        <taxon>Ecdysozoa</taxon>
        <taxon>Arthropoda</taxon>
        <taxon>Chelicerata</taxon>
        <taxon>Arachnida</taxon>
        <taxon>Acari</taxon>
        <taxon>Parasitiformes</taxon>
        <taxon>Ixodida</taxon>
        <taxon>Ixodoidea</taxon>
        <taxon>Ixodidae</taxon>
        <taxon>Rhipicephalinae</taxon>
        <taxon>Rhipicephalus</taxon>
        <taxon>Rhipicephalus</taxon>
    </lineage>
</organism>
<evidence type="ECO:0000259" key="11">
    <source>
        <dbReference type="Pfam" id="PF05649"/>
    </source>
</evidence>
<dbReference type="PANTHER" id="PTHR11733:SF241">
    <property type="entry name" value="GH26575P-RELATED"/>
    <property type="match status" value="1"/>
</dbReference>
<dbReference type="Pfam" id="PF05649">
    <property type="entry name" value="Peptidase_M13_N"/>
    <property type="match status" value="1"/>
</dbReference>
<feature type="compositionally biased region" description="Basic and acidic residues" evidence="8">
    <location>
        <begin position="38"/>
        <end position="51"/>
    </location>
</feature>
<evidence type="ECO:0000256" key="1">
    <source>
        <dbReference type="ARBA" id="ARBA00001947"/>
    </source>
</evidence>
<protein>
    <submittedName>
        <fullName evidence="12">Gluzincin</fullName>
    </submittedName>
</protein>
<dbReference type="Gene3D" id="1.10.1380.10">
    <property type="entry name" value="Neutral endopeptidase , domain2"/>
    <property type="match status" value="1"/>
</dbReference>
<evidence type="ECO:0000256" key="6">
    <source>
        <dbReference type="ARBA" id="ARBA00022833"/>
    </source>
</evidence>
<keyword evidence="9" id="KW-0472">Membrane</keyword>
<comment type="similarity">
    <text evidence="2">Belongs to the peptidase M13 family.</text>
</comment>
<feature type="region of interest" description="Disordered" evidence="8">
    <location>
        <begin position="1"/>
        <end position="92"/>
    </location>
</feature>
<evidence type="ECO:0000256" key="3">
    <source>
        <dbReference type="ARBA" id="ARBA00022670"/>
    </source>
</evidence>
<name>A0A131YZF6_RHIAP</name>
<feature type="domain" description="Peptidase M13 N-terminal" evidence="11">
    <location>
        <begin position="213"/>
        <end position="585"/>
    </location>
</feature>
<keyword evidence="9" id="KW-1133">Transmembrane helix</keyword>
<dbReference type="Gene3D" id="3.40.390.10">
    <property type="entry name" value="Collagenase (Catalytic Domain)"/>
    <property type="match status" value="1"/>
</dbReference>
<reference evidence="12" key="1">
    <citation type="journal article" date="2016" name="Ticks Tick Borne Dis.">
        <title>De novo assembly and annotation of the salivary gland transcriptome of Rhipicephalus appendiculatus male and female ticks during blood feeding.</title>
        <authorList>
            <person name="de Castro M.H."/>
            <person name="de Klerk D."/>
            <person name="Pienaar R."/>
            <person name="Latif A.A."/>
            <person name="Rees D.J."/>
            <person name="Mans B.J."/>
        </authorList>
    </citation>
    <scope>NUCLEOTIDE SEQUENCE</scope>
    <source>
        <tissue evidence="12">Salivary glands</tissue>
    </source>
</reference>
<evidence type="ECO:0000259" key="10">
    <source>
        <dbReference type="Pfam" id="PF01431"/>
    </source>
</evidence>
<evidence type="ECO:0000256" key="5">
    <source>
        <dbReference type="ARBA" id="ARBA00022801"/>
    </source>
</evidence>
<dbReference type="GO" id="GO:0046872">
    <property type="term" value="F:metal ion binding"/>
    <property type="evidence" value="ECO:0007669"/>
    <property type="project" value="UniProtKB-KW"/>
</dbReference>
<keyword evidence="6" id="KW-0862">Zinc</keyword>
<accession>A0A131YZF6</accession>
<dbReference type="GO" id="GO:0005886">
    <property type="term" value="C:plasma membrane"/>
    <property type="evidence" value="ECO:0007669"/>
    <property type="project" value="TreeGrafter"/>
</dbReference>
<dbReference type="EMBL" id="GEDV01004003">
    <property type="protein sequence ID" value="JAP84554.1"/>
    <property type="molecule type" value="Transcribed_RNA"/>
</dbReference>
<dbReference type="GO" id="GO:0016485">
    <property type="term" value="P:protein processing"/>
    <property type="evidence" value="ECO:0007669"/>
    <property type="project" value="TreeGrafter"/>
</dbReference>
<evidence type="ECO:0000256" key="4">
    <source>
        <dbReference type="ARBA" id="ARBA00022723"/>
    </source>
</evidence>
<feature type="compositionally biased region" description="Basic and acidic residues" evidence="8">
    <location>
        <begin position="82"/>
        <end position="91"/>
    </location>
</feature>
<dbReference type="InterPro" id="IPR008753">
    <property type="entry name" value="Peptidase_M13_N"/>
</dbReference>
<feature type="compositionally biased region" description="Acidic residues" evidence="8">
    <location>
        <begin position="66"/>
        <end position="81"/>
    </location>
</feature>
<dbReference type="PROSITE" id="PS51885">
    <property type="entry name" value="NEPRILYSIN"/>
    <property type="match status" value="1"/>
</dbReference>
<evidence type="ECO:0000256" key="7">
    <source>
        <dbReference type="ARBA" id="ARBA00023049"/>
    </source>
</evidence>
<keyword evidence="5" id="KW-0378">Hydrolase</keyword>
<evidence type="ECO:0000256" key="2">
    <source>
        <dbReference type="ARBA" id="ARBA00007357"/>
    </source>
</evidence>
<feature type="domain" description="Peptidase M13 C-terminal" evidence="10">
    <location>
        <begin position="702"/>
        <end position="865"/>
    </location>
</feature>
<dbReference type="AlphaFoldDB" id="A0A131YZF6"/>